<protein>
    <submittedName>
        <fullName evidence="3">DNA uptake protein ComE</fullName>
    </submittedName>
</protein>
<evidence type="ECO:0000313" key="3">
    <source>
        <dbReference type="EMBL" id="SDF93437.1"/>
    </source>
</evidence>
<dbReference type="EMBL" id="FNBZ01000002">
    <property type="protein sequence ID" value="SDF93437.1"/>
    <property type="molecule type" value="Genomic_DNA"/>
</dbReference>
<accession>A0ABY0NWD9</accession>
<keyword evidence="2" id="KW-0732">Signal</keyword>
<feature type="signal peptide" evidence="2">
    <location>
        <begin position="1"/>
        <end position="22"/>
    </location>
</feature>
<name>A0ABY0NWD9_9HYPH</name>
<dbReference type="InterPro" id="IPR010994">
    <property type="entry name" value="RuvA_2-like"/>
</dbReference>
<evidence type="ECO:0000256" key="2">
    <source>
        <dbReference type="SAM" id="SignalP"/>
    </source>
</evidence>
<dbReference type="Gene3D" id="1.10.150.320">
    <property type="entry name" value="Photosystem II 12 kDa extrinsic protein"/>
    <property type="match status" value="1"/>
</dbReference>
<gene>
    <name evidence="3" type="ORF">SAMN05421844_102413</name>
</gene>
<dbReference type="RefSeq" id="WP_091856484.1">
    <property type="nucleotide sequence ID" value="NZ_FNBZ01000002.1"/>
</dbReference>
<feature type="region of interest" description="Disordered" evidence="1">
    <location>
        <begin position="29"/>
        <end position="53"/>
    </location>
</feature>
<keyword evidence="4" id="KW-1185">Reference proteome</keyword>
<dbReference type="Pfam" id="PF12836">
    <property type="entry name" value="HHH_3"/>
    <property type="match status" value="1"/>
</dbReference>
<evidence type="ECO:0000256" key="1">
    <source>
        <dbReference type="SAM" id="MobiDB-lite"/>
    </source>
</evidence>
<evidence type="ECO:0000313" key="4">
    <source>
        <dbReference type="Proteomes" id="UP000199468"/>
    </source>
</evidence>
<dbReference type="PANTHER" id="PTHR21180:SF32">
    <property type="entry name" value="ENDONUCLEASE_EXONUCLEASE_PHOSPHATASE FAMILY DOMAIN-CONTAINING PROTEIN 1"/>
    <property type="match status" value="1"/>
</dbReference>
<sequence>MTMSRFLIPLVALAAMGGQAFAQTATPATPAKPAAPVTAPAAPAMKPAAPAAAQPAAAQAKKININTATTAELDTLKGIGEARSKKIIEERGKAKFKDFADLVKRGTLPANVEAEIKDKITF</sequence>
<organism evidence="3 4">
    <name type="scientific">Bosea robiniae</name>
    <dbReference type="NCBI Taxonomy" id="1036780"/>
    <lineage>
        <taxon>Bacteria</taxon>
        <taxon>Pseudomonadati</taxon>
        <taxon>Pseudomonadota</taxon>
        <taxon>Alphaproteobacteria</taxon>
        <taxon>Hyphomicrobiales</taxon>
        <taxon>Boseaceae</taxon>
        <taxon>Bosea</taxon>
    </lineage>
</organism>
<feature type="chain" id="PRO_5045777753" evidence="2">
    <location>
        <begin position="23"/>
        <end position="122"/>
    </location>
</feature>
<reference evidence="3 4" key="1">
    <citation type="submission" date="2016-10" db="EMBL/GenBank/DDBJ databases">
        <authorList>
            <person name="Varghese N."/>
            <person name="Submissions S."/>
        </authorList>
    </citation>
    <scope>NUCLEOTIDE SEQUENCE [LARGE SCALE GENOMIC DNA]</scope>
    <source>
        <strain evidence="3 4">DSM 26672</strain>
    </source>
</reference>
<dbReference type="InterPro" id="IPR051675">
    <property type="entry name" value="Endo/Exo/Phosphatase_dom_1"/>
</dbReference>
<proteinExistence type="predicted"/>
<dbReference type="SUPFAM" id="SSF47781">
    <property type="entry name" value="RuvA domain 2-like"/>
    <property type="match status" value="1"/>
</dbReference>
<dbReference type="PANTHER" id="PTHR21180">
    <property type="entry name" value="ENDONUCLEASE/EXONUCLEASE/PHOSPHATASE FAMILY DOMAIN-CONTAINING PROTEIN 1"/>
    <property type="match status" value="1"/>
</dbReference>
<comment type="caution">
    <text evidence="3">The sequence shown here is derived from an EMBL/GenBank/DDBJ whole genome shotgun (WGS) entry which is preliminary data.</text>
</comment>
<dbReference type="Proteomes" id="UP000199468">
    <property type="component" value="Unassembled WGS sequence"/>
</dbReference>